<reference evidence="1" key="1">
    <citation type="submission" date="2021-02" db="EMBL/GenBank/DDBJ databases">
        <title>Activity-based single-cell genomes from oceanic crustal fluid captures similar information to metagenomic and metatranscriptomic surveys with orders of magnitude less sampling.</title>
        <authorList>
            <person name="D'Angelo T.S."/>
            <person name="Orcutt B.N."/>
        </authorList>
    </citation>
    <scope>NUCLEOTIDE SEQUENCE [LARGE SCALE GENOMIC DNA]</scope>
    <source>
        <strain evidence="1">AH-315-E05</strain>
    </source>
</reference>
<dbReference type="InterPro" id="IPR008651">
    <property type="entry name" value="Uncharacterised_HicB"/>
</dbReference>
<protein>
    <submittedName>
        <fullName evidence="1">Toxin-antitoxin system HicB family antitoxin</fullName>
    </submittedName>
</protein>
<dbReference type="Proteomes" id="UP000765003">
    <property type="component" value="Unassembled WGS sequence"/>
</dbReference>
<gene>
    <name evidence="1" type="ORF">JYT19_01205</name>
</gene>
<feature type="non-terminal residue" evidence="1">
    <location>
        <position position="1"/>
    </location>
</feature>
<sequence>RVHKALVIEAARSGISLNALVGQKLASSIHA</sequence>
<accession>A0ABS3AXJ6</accession>
<comment type="caution">
    <text evidence="1">The sequence shown here is derived from an EMBL/GenBank/DDBJ whole genome shotgun (WGS) entry which is preliminary data.</text>
</comment>
<dbReference type="EMBL" id="JAFITA010000027">
    <property type="protein sequence ID" value="MBN4077507.1"/>
    <property type="molecule type" value="Genomic_DNA"/>
</dbReference>
<organism evidence="1 2">
    <name type="scientific">Sulfobacillus acidophilus</name>
    <dbReference type="NCBI Taxonomy" id="53633"/>
    <lineage>
        <taxon>Bacteria</taxon>
        <taxon>Bacillati</taxon>
        <taxon>Bacillota</taxon>
        <taxon>Clostridia</taxon>
        <taxon>Eubacteriales</taxon>
        <taxon>Clostridiales Family XVII. Incertae Sedis</taxon>
        <taxon>Sulfobacillus</taxon>
    </lineage>
</organism>
<name>A0ABS3AXJ6_9FIRM</name>
<keyword evidence="2" id="KW-1185">Reference proteome</keyword>
<dbReference type="Pfam" id="PF05534">
    <property type="entry name" value="HicB"/>
    <property type="match status" value="1"/>
</dbReference>
<evidence type="ECO:0000313" key="2">
    <source>
        <dbReference type="Proteomes" id="UP000765003"/>
    </source>
</evidence>
<proteinExistence type="predicted"/>
<evidence type="ECO:0000313" key="1">
    <source>
        <dbReference type="EMBL" id="MBN4077507.1"/>
    </source>
</evidence>